<dbReference type="RefSeq" id="WP_112128564.1">
    <property type="nucleotide sequence ID" value="NZ_QMBQ01000005.1"/>
</dbReference>
<accession>A0A330GXV1</accession>
<dbReference type="InterPro" id="IPR004380">
    <property type="entry name" value="Asp_race"/>
</dbReference>
<dbReference type="SUPFAM" id="SSF53681">
    <property type="entry name" value="Aspartate/glutamate racemase"/>
    <property type="match status" value="2"/>
</dbReference>
<dbReference type="EMBL" id="QMBQ01000005">
    <property type="protein sequence ID" value="RAZ74764.1"/>
    <property type="molecule type" value="Genomic_DNA"/>
</dbReference>
<dbReference type="Gene3D" id="3.40.50.1860">
    <property type="match status" value="2"/>
</dbReference>
<comment type="caution">
    <text evidence="3">The sequence shown here is derived from an EMBL/GenBank/DDBJ whole genome shotgun (WGS) entry which is preliminary data.</text>
</comment>
<protein>
    <submittedName>
        <fullName evidence="3">Aspartate/glutamate racemase</fullName>
    </submittedName>
</protein>
<dbReference type="GO" id="GO:0047661">
    <property type="term" value="F:amino-acid racemase activity"/>
    <property type="evidence" value="ECO:0007669"/>
    <property type="project" value="InterPro"/>
</dbReference>
<evidence type="ECO:0000313" key="4">
    <source>
        <dbReference type="Proteomes" id="UP000251956"/>
    </source>
</evidence>
<reference evidence="3 4" key="1">
    <citation type="submission" date="2018-07" db="EMBL/GenBank/DDBJ databases">
        <title>Diversity of Mesorhizobium strains in Brazil.</title>
        <authorList>
            <person name="Helene L.C.F."/>
            <person name="Dall'Agnol R."/>
            <person name="Delamuta J.R.M."/>
            <person name="Hungria M."/>
        </authorList>
    </citation>
    <scope>NUCLEOTIDE SEQUENCE [LARGE SCALE GENOMIC DNA]</scope>
    <source>
        <strain evidence="3 4">CNPSo 3140</strain>
    </source>
</reference>
<dbReference type="Proteomes" id="UP000251956">
    <property type="component" value="Unassembled WGS sequence"/>
</dbReference>
<comment type="similarity">
    <text evidence="1">Belongs to the aspartate/glutamate racemases family.</text>
</comment>
<dbReference type="PANTHER" id="PTHR21198">
    <property type="entry name" value="GLUTAMATE RACEMASE"/>
    <property type="match status" value="1"/>
</dbReference>
<dbReference type="NCBIfam" id="TIGR00035">
    <property type="entry name" value="asp_race"/>
    <property type="match status" value="1"/>
</dbReference>
<dbReference type="Pfam" id="PF01177">
    <property type="entry name" value="Asp_Glu_race"/>
    <property type="match status" value="1"/>
</dbReference>
<evidence type="ECO:0000313" key="3">
    <source>
        <dbReference type="EMBL" id="RAZ74764.1"/>
    </source>
</evidence>
<keyword evidence="4" id="KW-1185">Reference proteome</keyword>
<gene>
    <name evidence="3" type="ORF">DPM35_17590</name>
</gene>
<dbReference type="OrthoDB" id="9803739at2"/>
<dbReference type="PANTHER" id="PTHR21198:SF7">
    <property type="entry name" value="ASPARTATE-GLUTAMATE RACEMASE FAMILY"/>
    <property type="match status" value="1"/>
</dbReference>
<evidence type="ECO:0000256" key="1">
    <source>
        <dbReference type="ARBA" id="ARBA00007847"/>
    </source>
</evidence>
<dbReference type="AlphaFoldDB" id="A0A330GXV1"/>
<organism evidence="3 4">
    <name type="scientific">Mesorhizobium atlanticum</name>
    <dbReference type="NCBI Taxonomy" id="2233532"/>
    <lineage>
        <taxon>Bacteria</taxon>
        <taxon>Pseudomonadati</taxon>
        <taxon>Pseudomonadota</taxon>
        <taxon>Alphaproteobacteria</taxon>
        <taxon>Hyphomicrobiales</taxon>
        <taxon>Phyllobacteriaceae</taxon>
        <taxon>Mesorhizobium</taxon>
    </lineage>
</organism>
<dbReference type="InterPro" id="IPR001920">
    <property type="entry name" value="Asp/Glu_race"/>
</dbReference>
<evidence type="ECO:0000256" key="2">
    <source>
        <dbReference type="ARBA" id="ARBA00023235"/>
    </source>
</evidence>
<name>A0A330GXV1_9HYPH</name>
<sequence>MKTLGLIGGMSWESTAIYYRLLNEIVRERLSGLHSAKLLLWSFDFAEIAERQHAGDWEGAGALLVEAAHKLEAAGAEGLVICTNTMHKLADAVQAAVSVPLIHVADATGRAVVEAGVKRPALLATRFTMEQDFYKGRLSDKYGLEPAVPNHAGRDMVHRVIYDELCQGIVRPESKSAYLDEVGRMQRADRVDGVIMGCTEITMLIGQGDFDIPLFDTTRIHAEAAVDFALS</sequence>
<keyword evidence="2" id="KW-0413">Isomerase</keyword>
<proteinExistence type="inferred from homology"/>
<dbReference type="InterPro" id="IPR015942">
    <property type="entry name" value="Asp/Glu/hydantoin_racemase"/>
</dbReference>